<name>A0AAC9MZ95_9PSEU</name>
<evidence type="ECO:0000259" key="3">
    <source>
        <dbReference type="PROSITE" id="PS50937"/>
    </source>
</evidence>
<dbReference type="EMBL" id="CP014859">
    <property type="protein sequence ID" value="AOS63827.1"/>
    <property type="molecule type" value="Genomic_DNA"/>
</dbReference>
<sequence>MTWSTRQLAELADTTVNAVRHYHKIGLLDEPERTSNGYKHYTVSHLVRLLQIKRMSALGIPLGQVAAMGRAGEDPDEGLRVLDTELEATIKRLTRVRAELAVIRRHRATADTPPGFEPFVRDLTDTQRSMLMMYSTIFSEAALEEFSQALAVRDDTAHEFEYLSVDADESTIDQLAERMVPIARKTQAEQPTLVDPTAHSRLGKEEAQRTMAQALIELYNPAQLRVLKRLDDLLKQERAAADAESQTPDDADTQEKGDD</sequence>
<dbReference type="RefSeq" id="WP_069849751.1">
    <property type="nucleotide sequence ID" value="NZ_CP014859.1"/>
</dbReference>
<dbReference type="GO" id="GO:0003700">
    <property type="term" value="F:DNA-binding transcription factor activity"/>
    <property type="evidence" value="ECO:0007669"/>
    <property type="project" value="InterPro"/>
</dbReference>
<feature type="region of interest" description="Disordered" evidence="2">
    <location>
        <begin position="237"/>
        <end position="259"/>
    </location>
</feature>
<dbReference type="SUPFAM" id="SSF46955">
    <property type="entry name" value="Putative DNA-binding domain"/>
    <property type="match status" value="1"/>
</dbReference>
<organism evidence="4 5">
    <name type="scientific">Actinoalloteichus hymeniacidonis</name>
    <dbReference type="NCBI Taxonomy" id="340345"/>
    <lineage>
        <taxon>Bacteria</taxon>
        <taxon>Bacillati</taxon>
        <taxon>Actinomycetota</taxon>
        <taxon>Actinomycetes</taxon>
        <taxon>Pseudonocardiales</taxon>
        <taxon>Pseudonocardiaceae</taxon>
        <taxon>Actinoalloteichus</taxon>
    </lineage>
</organism>
<dbReference type="PANTHER" id="PTHR30204">
    <property type="entry name" value="REDOX-CYCLING DRUG-SENSING TRANSCRIPTIONAL ACTIVATOR SOXR"/>
    <property type="match status" value="1"/>
</dbReference>
<keyword evidence="5" id="KW-1185">Reference proteome</keyword>
<dbReference type="KEGG" id="ahm:TL08_15090"/>
<proteinExistence type="predicted"/>
<keyword evidence="1" id="KW-0238">DNA-binding</keyword>
<dbReference type="Pfam" id="PF13411">
    <property type="entry name" value="MerR_1"/>
    <property type="match status" value="1"/>
</dbReference>
<accession>A0AAC9MZ95</accession>
<dbReference type="Gene3D" id="1.10.1660.10">
    <property type="match status" value="1"/>
</dbReference>
<dbReference type="GO" id="GO:0003677">
    <property type="term" value="F:DNA binding"/>
    <property type="evidence" value="ECO:0007669"/>
    <property type="project" value="UniProtKB-KW"/>
</dbReference>
<protein>
    <submittedName>
        <fullName evidence="4">Transcriptional regulator</fullName>
    </submittedName>
</protein>
<dbReference type="Proteomes" id="UP000095210">
    <property type="component" value="Chromosome"/>
</dbReference>
<gene>
    <name evidence="4" type="ORF">TL08_15090</name>
</gene>
<dbReference type="InterPro" id="IPR047057">
    <property type="entry name" value="MerR_fam"/>
</dbReference>
<reference evidence="5" key="1">
    <citation type="submission" date="2016-03" db="EMBL/GenBank/DDBJ databases">
        <title>Complete genome sequence of the type strain Actinoalloteichus hymeniacidonis DSM 45092.</title>
        <authorList>
            <person name="Schaffert L."/>
            <person name="Albersmeier A."/>
            <person name="Winkler A."/>
            <person name="Kalinowski J."/>
            <person name="Zotchev S."/>
            <person name="Ruckert C."/>
        </authorList>
    </citation>
    <scope>NUCLEOTIDE SEQUENCE [LARGE SCALE GENOMIC DNA]</scope>
    <source>
        <strain evidence="5">HPA177(T) (DSM 45092(T))</strain>
    </source>
</reference>
<dbReference type="CDD" id="cd00592">
    <property type="entry name" value="HTH_MerR-like"/>
    <property type="match status" value="1"/>
</dbReference>
<dbReference type="AlphaFoldDB" id="A0AAC9MZ95"/>
<feature type="domain" description="HTH merR-type" evidence="3">
    <location>
        <begin position="2"/>
        <end position="71"/>
    </location>
</feature>
<dbReference type="PANTHER" id="PTHR30204:SF93">
    <property type="entry name" value="HTH MERR-TYPE DOMAIN-CONTAINING PROTEIN"/>
    <property type="match status" value="1"/>
</dbReference>
<dbReference type="InterPro" id="IPR009061">
    <property type="entry name" value="DNA-bd_dom_put_sf"/>
</dbReference>
<dbReference type="InterPro" id="IPR000551">
    <property type="entry name" value="MerR-type_HTH_dom"/>
</dbReference>
<evidence type="ECO:0000313" key="4">
    <source>
        <dbReference type="EMBL" id="AOS63827.1"/>
    </source>
</evidence>
<evidence type="ECO:0000313" key="5">
    <source>
        <dbReference type="Proteomes" id="UP000095210"/>
    </source>
</evidence>
<dbReference type="PROSITE" id="PS50937">
    <property type="entry name" value="HTH_MERR_2"/>
    <property type="match status" value="1"/>
</dbReference>
<evidence type="ECO:0000256" key="1">
    <source>
        <dbReference type="ARBA" id="ARBA00023125"/>
    </source>
</evidence>
<dbReference type="SMART" id="SM00422">
    <property type="entry name" value="HTH_MERR"/>
    <property type="match status" value="1"/>
</dbReference>
<evidence type="ECO:0000256" key="2">
    <source>
        <dbReference type="SAM" id="MobiDB-lite"/>
    </source>
</evidence>